<dbReference type="GO" id="GO:0005829">
    <property type="term" value="C:cytosol"/>
    <property type="evidence" value="ECO:0007669"/>
    <property type="project" value="TreeGrafter"/>
</dbReference>
<dbReference type="GO" id="GO:0032993">
    <property type="term" value="C:protein-DNA complex"/>
    <property type="evidence" value="ECO:0007669"/>
    <property type="project" value="TreeGrafter"/>
</dbReference>
<dbReference type="SUPFAM" id="SSF81273">
    <property type="entry name" value="H-NS histone-like proteins"/>
    <property type="match status" value="1"/>
</dbReference>
<evidence type="ECO:0000313" key="9">
    <source>
        <dbReference type="EMBL" id="KAA1255265.1"/>
    </source>
</evidence>
<dbReference type="Gene3D" id="1.10.287.1050">
    <property type="entry name" value="H-NS histone-like proteins"/>
    <property type="match status" value="1"/>
</dbReference>
<dbReference type="AlphaFoldDB" id="A0A5B1C5D8"/>
<evidence type="ECO:0000256" key="4">
    <source>
        <dbReference type="ARBA" id="ARBA00023125"/>
    </source>
</evidence>
<evidence type="ECO:0000256" key="3">
    <source>
        <dbReference type="ARBA" id="ARBA00022490"/>
    </source>
</evidence>
<dbReference type="Gene3D" id="4.10.430.10">
    <property type="entry name" value="Histone-like protein H-NS, C-terminal domain"/>
    <property type="match status" value="1"/>
</dbReference>
<dbReference type="GO" id="GO:0001217">
    <property type="term" value="F:DNA-binding transcription repressor activity"/>
    <property type="evidence" value="ECO:0007669"/>
    <property type="project" value="TreeGrafter"/>
</dbReference>
<dbReference type="PIRSF" id="PIRSF002096">
    <property type="entry name" value="HnS"/>
    <property type="match status" value="1"/>
</dbReference>
<comment type="similarity">
    <text evidence="2 5">Belongs to the histone-like protein H-NS family.</text>
</comment>
<evidence type="ECO:0000256" key="5">
    <source>
        <dbReference type="PIRNR" id="PIRNR002096"/>
    </source>
</evidence>
<evidence type="ECO:0000313" key="10">
    <source>
        <dbReference type="Proteomes" id="UP000323225"/>
    </source>
</evidence>
<dbReference type="PANTHER" id="PTHR38097">
    <property type="match status" value="1"/>
</dbReference>
<dbReference type="Proteomes" id="UP000323225">
    <property type="component" value="Unassembled WGS sequence"/>
</dbReference>
<dbReference type="InterPro" id="IPR054180">
    <property type="entry name" value="H-NS-like_N"/>
</dbReference>
<evidence type="ECO:0000256" key="2">
    <source>
        <dbReference type="ARBA" id="ARBA00010610"/>
    </source>
</evidence>
<dbReference type="EMBL" id="VUAA01000007">
    <property type="protein sequence ID" value="KAA1255265.1"/>
    <property type="molecule type" value="Genomic_DNA"/>
</dbReference>
<evidence type="ECO:0000256" key="6">
    <source>
        <dbReference type="PIRSR" id="PIRSR002096-1"/>
    </source>
</evidence>
<organism evidence="9 10">
    <name type="scientific">Vibrio cholerae</name>
    <dbReference type="NCBI Taxonomy" id="666"/>
    <lineage>
        <taxon>Bacteria</taxon>
        <taxon>Pseudomonadati</taxon>
        <taxon>Pseudomonadota</taxon>
        <taxon>Gammaproteobacteria</taxon>
        <taxon>Vibrionales</taxon>
        <taxon>Vibrionaceae</taxon>
        <taxon>Vibrio</taxon>
    </lineage>
</organism>
<gene>
    <name evidence="9" type="ORF">F0M16_08595</name>
</gene>
<protein>
    <recommendedName>
        <fullName evidence="5">DNA-binding protein</fullName>
    </recommendedName>
</protein>
<dbReference type="GO" id="GO:0003681">
    <property type="term" value="F:bent DNA binding"/>
    <property type="evidence" value="ECO:0007669"/>
    <property type="project" value="TreeGrafter"/>
</dbReference>
<keyword evidence="7" id="KW-0175">Coiled coil</keyword>
<dbReference type="Pfam" id="PF00816">
    <property type="entry name" value="Histone_HNS"/>
    <property type="match status" value="1"/>
</dbReference>
<feature type="coiled-coil region" evidence="7">
    <location>
        <begin position="28"/>
        <end position="60"/>
    </location>
</feature>
<dbReference type="GO" id="GO:0030527">
    <property type="term" value="F:structural constituent of chromatin"/>
    <property type="evidence" value="ECO:0007669"/>
    <property type="project" value="InterPro"/>
</dbReference>
<comment type="subcellular location">
    <subcellularLocation>
        <location evidence="1">Cytoplasm</location>
        <location evidence="1">Nucleoid</location>
    </subcellularLocation>
</comment>
<feature type="domain" description="DNA-binding protein H-NS-like C-terminal" evidence="8">
    <location>
        <begin position="88"/>
        <end position="135"/>
    </location>
</feature>
<proteinExistence type="inferred from homology"/>
<evidence type="ECO:0000259" key="8">
    <source>
        <dbReference type="SMART" id="SM00528"/>
    </source>
</evidence>
<keyword evidence="3" id="KW-0963">Cytoplasm</keyword>
<dbReference type="Pfam" id="PF22470">
    <property type="entry name" value="Histone_HNS_N"/>
    <property type="match status" value="1"/>
</dbReference>
<comment type="caution">
    <text evidence="9">The sequence shown here is derived from an EMBL/GenBank/DDBJ whole genome shotgun (WGS) entry which is preliminary data.</text>
</comment>
<accession>A0A5B1C5D8</accession>
<dbReference type="SMART" id="SM00528">
    <property type="entry name" value="HNS"/>
    <property type="match status" value="1"/>
</dbReference>
<dbReference type="PANTHER" id="PTHR38097:SF2">
    <property type="entry name" value="DNA-BINDING PROTEIN STPA"/>
    <property type="match status" value="1"/>
</dbReference>
<evidence type="ECO:0000256" key="7">
    <source>
        <dbReference type="SAM" id="Coils"/>
    </source>
</evidence>
<evidence type="ECO:0000256" key="1">
    <source>
        <dbReference type="ARBA" id="ARBA00004453"/>
    </source>
</evidence>
<feature type="DNA-binding region" evidence="6">
    <location>
        <begin position="113"/>
        <end position="118"/>
    </location>
</feature>
<dbReference type="GO" id="GO:0003680">
    <property type="term" value="F:minor groove of adenine-thymine-rich DNA binding"/>
    <property type="evidence" value="ECO:0007669"/>
    <property type="project" value="TreeGrafter"/>
</dbReference>
<dbReference type="GO" id="GO:0000976">
    <property type="term" value="F:transcription cis-regulatory region binding"/>
    <property type="evidence" value="ECO:0007669"/>
    <property type="project" value="TreeGrafter"/>
</dbReference>
<sequence>MSETIEIKQLMSLRSMRPALRELSTEQIERIQVNAAELLVERQKEDKQLAEQEALKAEKLDLIVKMMLEDGIDAEDVLSRAKGKAVSKGKRKELPPKYVYKDEEGNEKTWTGQGRTPAPIQKAIDRGASKEDFLIKSA</sequence>
<dbReference type="GO" id="GO:0046983">
    <property type="term" value="F:protein dimerization activity"/>
    <property type="evidence" value="ECO:0007669"/>
    <property type="project" value="InterPro"/>
</dbReference>
<keyword evidence="4 5" id="KW-0238">DNA-binding</keyword>
<reference evidence="9 10" key="1">
    <citation type="submission" date="2019-09" db="EMBL/GenBank/DDBJ databases">
        <authorList>
            <person name="Kritzky A."/>
            <person name="Schelkanova E.Y."/>
            <person name="Alkhova Z.V."/>
            <person name="Smirnova N.I."/>
        </authorList>
    </citation>
    <scope>NUCLEOTIDE SEQUENCE [LARGE SCALE GENOMIC DNA]</scope>
    <source>
        <strain evidence="9 10">M1526</strain>
    </source>
</reference>
<dbReference type="InterPro" id="IPR027444">
    <property type="entry name" value="H-NS_C_dom"/>
</dbReference>
<dbReference type="InterPro" id="IPR001801">
    <property type="entry name" value="Histone_HNS"/>
</dbReference>
<dbReference type="InterPro" id="IPR027454">
    <property type="entry name" value="Histone_HNS_N"/>
</dbReference>
<dbReference type="GO" id="GO:0009295">
    <property type="term" value="C:nucleoid"/>
    <property type="evidence" value="ECO:0007669"/>
    <property type="project" value="UniProtKB-SubCell"/>
</dbReference>
<name>A0A5B1C5D8_VIBCL</name>
<dbReference type="InterPro" id="IPR037150">
    <property type="entry name" value="H-NS_C_dom_sf"/>
</dbReference>